<reference evidence="2" key="2">
    <citation type="submission" date="2015-06" db="UniProtKB">
        <authorList>
            <consortium name="EnsemblPlants"/>
        </authorList>
    </citation>
    <scope>IDENTIFICATION</scope>
</reference>
<dbReference type="EnsemblPlants" id="ORUFI04G26750.1">
    <property type="protein sequence ID" value="ORUFI04G26750.1"/>
    <property type="gene ID" value="ORUFI04G26750"/>
</dbReference>
<protein>
    <submittedName>
        <fullName evidence="2">Uncharacterized protein</fullName>
    </submittedName>
</protein>
<dbReference type="Gramene" id="ORUFI04G26750.1">
    <property type="protein sequence ID" value="ORUFI04G26750.1"/>
    <property type="gene ID" value="ORUFI04G26750"/>
</dbReference>
<proteinExistence type="predicted"/>
<feature type="region of interest" description="Disordered" evidence="1">
    <location>
        <begin position="1"/>
        <end position="25"/>
    </location>
</feature>
<evidence type="ECO:0000313" key="3">
    <source>
        <dbReference type="Proteomes" id="UP000008022"/>
    </source>
</evidence>
<accession>A0A0E0PDZ2</accession>
<evidence type="ECO:0000256" key="1">
    <source>
        <dbReference type="SAM" id="MobiDB-lite"/>
    </source>
</evidence>
<organism evidence="2 3">
    <name type="scientific">Oryza rufipogon</name>
    <name type="common">Brownbeard rice</name>
    <name type="synonym">Asian wild rice</name>
    <dbReference type="NCBI Taxonomy" id="4529"/>
    <lineage>
        <taxon>Eukaryota</taxon>
        <taxon>Viridiplantae</taxon>
        <taxon>Streptophyta</taxon>
        <taxon>Embryophyta</taxon>
        <taxon>Tracheophyta</taxon>
        <taxon>Spermatophyta</taxon>
        <taxon>Magnoliopsida</taxon>
        <taxon>Liliopsida</taxon>
        <taxon>Poales</taxon>
        <taxon>Poaceae</taxon>
        <taxon>BOP clade</taxon>
        <taxon>Oryzoideae</taxon>
        <taxon>Oryzeae</taxon>
        <taxon>Oryzinae</taxon>
        <taxon>Oryza</taxon>
    </lineage>
</organism>
<evidence type="ECO:0000313" key="2">
    <source>
        <dbReference type="EnsemblPlants" id="ORUFI04G26750.1"/>
    </source>
</evidence>
<dbReference type="Proteomes" id="UP000008022">
    <property type="component" value="Unassembled WGS sequence"/>
</dbReference>
<name>A0A0E0PDZ2_ORYRU</name>
<dbReference type="AlphaFoldDB" id="A0A0E0PDZ2"/>
<sequence>MGPRPVYATSASSRPFVADGQGKRRMKPRIISTSTAGWLAPRRTPSLSHTHAFAFAFAAPIGATQFSLPKNIPMANLEASTTWSS</sequence>
<reference evidence="3" key="1">
    <citation type="submission" date="2013-06" db="EMBL/GenBank/DDBJ databases">
        <authorList>
            <person name="Zhao Q."/>
        </authorList>
    </citation>
    <scope>NUCLEOTIDE SEQUENCE</scope>
    <source>
        <strain evidence="3">cv. W1943</strain>
    </source>
</reference>
<dbReference type="HOGENOM" id="CLU_2516618_0_0_1"/>
<keyword evidence="3" id="KW-1185">Reference proteome</keyword>